<comment type="caution">
    <text evidence="2">The sequence shown here is derived from an EMBL/GenBank/DDBJ whole genome shotgun (WGS) entry which is preliminary data.</text>
</comment>
<keyword evidence="3" id="KW-1185">Reference proteome</keyword>
<sequence length="249" mass="27047">MGTTVDVAVHGGLWLTPGERQYVQISLGKHDPKALDVWAGRGDRWVTLIAFSSQKVTVAARVANISKHTLEVLPHTRVATLTETDRLPLGTNFVRPGSYKYEERGFLVYENTRSRATERRLDAEARELERNAPPAVERPPYSRPTGIRRRPDPSSVSRPVAMAVPSSSQLSSVRGEDVSGATTTTYDYAELPGGASTSEIDAEQELARVFPVTKAAPAPSALAQSFMMVATAGDTLDADPAVYFHQGPE</sequence>
<dbReference type="OrthoDB" id="128850at2759"/>
<accession>A0A8T1W691</accession>
<evidence type="ECO:0000313" key="2">
    <source>
        <dbReference type="EMBL" id="KAG7387673.1"/>
    </source>
</evidence>
<evidence type="ECO:0000313" key="3">
    <source>
        <dbReference type="Proteomes" id="UP000694044"/>
    </source>
</evidence>
<organism evidence="2 3">
    <name type="scientific">Phytophthora pseudosyringae</name>
    <dbReference type="NCBI Taxonomy" id="221518"/>
    <lineage>
        <taxon>Eukaryota</taxon>
        <taxon>Sar</taxon>
        <taxon>Stramenopiles</taxon>
        <taxon>Oomycota</taxon>
        <taxon>Peronosporomycetes</taxon>
        <taxon>Peronosporales</taxon>
        <taxon>Peronosporaceae</taxon>
        <taxon>Phytophthora</taxon>
    </lineage>
</organism>
<dbReference type="EMBL" id="JAGDFM010000074">
    <property type="protein sequence ID" value="KAG7387673.1"/>
    <property type="molecule type" value="Genomic_DNA"/>
</dbReference>
<evidence type="ECO:0000256" key="1">
    <source>
        <dbReference type="SAM" id="MobiDB-lite"/>
    </source>
</evidence>
<dbReference type="AlphaFoldDB" id="A0A8T1W691"/>
<gene>
    <name evidence="2" type="ORF">PHYPSEUDO_013800</name>
</gene>
<protein>
    <submittedName>
        <fullName evidence="2">Uncharacterized protein</fullName>
    </submittedName>
</protein>
<name>A0A8T1W691_9STRA</name>
<dbReference type="Proteomes" id="UP000694044">
    <property type="component" value="Unassembled WGS sequence"/>
</dbReference>
<reference evidence="2" key="1">
    <citation type="submission" date="2021-02" db="EMBL/GenBank/DDBJ databases">
        <authorList>
            <person name="Palmer J.M."/>
        </authorList>
    </citation>
    <scope>NUCLEOTIDE SEQUENCE</scope>
    <source>
        <strain evidence="2">SCRP734</strain>
    </source>
</reference>
<proteinExistence type="predicted"/>
<feature type="region of interest" description="Disordered" evidence="1">
    <location>
        <begin position="125"/>
        <end position="179"/>
    </location>
</feature>